<dbReference type="SUPFAM" id="SSF50249">
    <property type="entry name" value="Nucleic acid-binding proteins"/>
    <property type="match status" value="1"/>
</dbReference>
<dbReference type="HAMAP" id="MF_00201">
    <property type="entry name" value="RecO"/>
    <property type="match status" value="1"/>
</dbReference>
<dbReference type="AlphaFoldDB" id="A0A0K1W1A1"/>
<dbReference type="NCBIfam" id="TIGR00613">
    <property type="entry name" value="reco"/>
    <property type="match status" value="1"/>
</dbReference>
<dbReference type="PANTHER" id="PTHR33991">
    <property type="entry name" value="DNA REPAIR PROTEIN RECO"/>
    <property type="match status" value="1"/>
</dbReference>
<dbReference type="GO" id="GO:0006310">
    <property type="term" value="P:DNA recombination"/>
    <property type="evidence" value="ECO:0007669"/>
    <property type="project" value="UniProtKB-UniRule"/>
</dbReference>
<dbReference type="InterPro" id="IPR037278">
    <property type="entry name" value="ARFGAP/RecO"/>
</dbReference>
<evidence type="ECO:0000256" key="2">
    <source>
        <dbReference type="ARBA" id="ARBA00023172"/>
    </source>
</evidence>
<dbReference type="Pfam" id="PF11967">
    <property type="entry name" value="RecO_N"/>
    <property type="match status" value="1"/>
</dbReference>
<evidence type="ECO:0000256" key="3">
    <source>
        <dbReference type="ARBA" id="ARBA00023204"/>
    </source>
</evidence>
<dbReference type="InterPro" id="IPR012340">
    <property type="entry name" value="NA-bd_OB-fold"/>
</dbReference>
<dbReference type="SUPFAM" id="SSF57863">
    <property type="entry name" value="ArfGap/RecO-like zinc finger"/>
    <property type="match status" value="1"/>
</dbReference>
<evidence type="ECO:0000256" key="4">
    <source>
        <dbReference type="HAMAP-Rule" id="MF_00201"/>
    </source>
</evidence>
<dbReference type="KEGG" id="sll:SLITO_v1c02930"/>
<evidence type="ECO:0000259" key="5">
    <source>
        <dbReference type="Pfam" id="PF11967"/>
    </source>
</evidence>
<dbReference type="EMBL" id="CP012357">
    <property type="protein sequence ID" value="AKX33948.1"/>
    <property type="molecule type" value="Genomic_DNA"/>
</dbReference>
<comment type="function">
    <text evidence="4">Involved in DNA repair and RecF pathway recombination.</text>
</comment>
<dbReference type="PANTHER" id="PTHR33991:SF1">
    <property type="entry name" value="DNA REPAIR PROTEIN RECO"/>
    <property type="match status" value="1"/>
</dbReference>
<keyword evidence="2 4" id="KW-0233">DNA recombination</keyword>
<dbReference type="PATRIC" id="fig|216942.3.peg.296"/>
<dbReference type="InterPro" id="IPR003717">
    <property type="entry name" value="RecO"/>
</dbReference>
<reference evidence="6 7" key="1">
    <citation type="journal article" date="2015" name="Genome Announc.">
        <title>Complete Genome Sequence of Spiroplasma litorale TN-1T (DSM 21781), a Bacterium Isolated from a Green-Eyed Horsefly (Tabanus nigrovittatus).</title>
        <authorList>
            <person name="Lo W.S."/>
            <person name="Lai Y.C."/>
            <person name="Lien Y.W."/>
            <person name="Wang T.H."/>
            <person name="Kuo C.H."/>
        </authorList>
    </citation>
    <scope>NUCLEOTIDE SEQUENCE [LARGE SCALE GENOMIC DNA]</scope>
    <source>
        <strain evidence="6 7">TN-1</strain>
    </source>
</reference>
<evidence type="ECO:0000313" key="6">
    <source>
        <dbReference type="EMBL" id="AKX33948.1"/>
    </source>
</evidence>
<keyword evidence="3 4" id="KW-0234">DNA repair</keyword>
<accession>A0A0K1W1A1</accession>
<proteinExistence type="inferred from homology"/>
<dbReference type="GO" id="GO:0043590">
    <property type="term" value="C:bacterial nucleoid"/>
    <property type="evidence" value="ECO:0007669"/>
    <property type="project" value="TreeGrafter"/>
</dbReference>
<keyword evidence="7" id="KW-1185">Reference proteome</keyword>
<keyword evidence="1 4" id="KW-0227">DNA damage</keyword>
<dbReference type="Proteomes" id="UP000067476">
    <property type="component" value="Chromosome"/>
</dbReference>
<evidence type="ECO:0000256" key="1">
    <source>
        <dbReference type="ARBA" id="ARBA00022763"/>
    </source>
</evidence>
<dbReference type="RefSeq" id="WP_075058043.1">
    <property type="nucleotide sequence ID" value="NZ_CP012357.1"/>
</dbReference>
<protein>
    <recommendedName>
        <fullName evidence="4">DNA repair protein RecO</fullName>
    </recommendedName>
    <alternativeName>
        <fullName evidence="4">Recombination protein O</fullName>
    </alternativeName>
</protein>
<dbReference type="GO" id="GO:0006302">
    <property type="term" value="P:double-strand break repair"/>
    <property type="evidence" value="ECO:0007669"/>
    <property type="project" value="TreeGrafter"/>
</dbReference>
<dbReference type="STRING" id="216942.SLITO_v1c02930"/>
<organism evidence="6 7">
    <name type="scientific">Spiroplasma litorale</name>
    <dbReference type="NCBI Taxonomy" id="216942"/>
    <lineage>
        <taxon>Bacteria</taxon>
        <taxon>Bacillati</taxon>
        <taxon>Mycoplasmatota</taxon>
        <taxon>Mollicutes</taxon>
        <taxon>Entomoplasmatales</taxon>
        <taxon>Spiroplasmataceae</taxon>
        <taxon>Spiroplasma</taxon>
    </lineage>
</organism>
<gene>
    <name evidence="4 6" type="primary">recO</name>
    <name evidence="6" type="ORF">SLITO_v1c02930</name>
</gene>
<feature type="domain" description="DNA replication/recombination mediator RecO N-terminal" evidence="5">
    <location>
        <begin position="1"/>
        <end position="82"/>
    </location>
</feature>
<name>A0A0K1W1A1_9MOLU</name>
<sequence>MSTNLINGIVIDNTDYEDYAKVVTIYSNLYGKLSFYAPGVNKSNSKNKNSIQLYCLSEFEIFKSRTKNTLSKLKTGTLLESFYKISKNYLNYIYSSIILKVLLQIDEISFKHNQIFEISLFALRNISKENNSFLNYLVFLFEVLKLTDYSLKLKKCARCRKSISIVRFDYVENELICKSCIKKDEQIQPYSFLELLRIFDTKEKDVIVKIKFNTNDLLILHSILVDFFEDIIGFDLGPIKLLKSNPSFTYDKQVADQYK</sequence>
<dbReference type="OrthoDB" id="404042at2"/>
<dbReference type="InterPro" id="IPR022572">
    <property type="entry name" value="DNA_rep/recomb_RecO_N"/>
</dbReference>
<dbReference type="Gene3D" id="2.40.50.140">
    <property type="entry name" value="Nucleic acid-binding proteins"/>
    <property type="match status" value="1"/>
</dbReference>
<evidence type="ECO:0000313" key="7">
    <source>
        <dbReference type="Proteomes" id="UP000067476"/>
    </source>
</evidence>
<dbReference type="Pfam" id="PF02565">
    <property type="entry name" value="RecO_C"/>
    <property type="match status" value="1"/>
</dbReference>
<comment type="similarity">
    <text evidence="4">Belongs to the RecO family.</text>
</comment>